<feature type="region of interest" description="Disordered" evidence="1">
    <location>
        <begin position="182"/>
        <end position="215"/>
    </location>
</feature>
<comment type="caution">
    <text evidence="2">The sequence shown here is derived from an EMBL/GenBank/DDBJ whole genome shotgun (WGS) entry which is preliminary data.</text>
</comment>
<gene>
    <name evidence="2" type="ORF">FQA47_022233</name>
</gene>
<organism evidence="2 3">
    <name type="scientific">Oryzias melastigma</name>
    <name type="common">Marine medaka</name>
    <dbReference type="NCBI Taxonomy" id="30732"/>
    <lineage>
        <taxon>Eukaryota</taxon>
        <taxon>Metazoa</taxon>
        <taxon>Chordata</taxon>
        <taxon>Craniata</taxon>
        <taxon>Vertebrata</taxon>
        <taxon>Euteleostomi</taxon>
        <taxon>Actinopterygii</taxon>
        <taxon>Neopterygii</taxon>
        <taxon>Teleostei</taxon>
        <taxon>Neoteleostei</taxon>
        <taxon>Acanthomorphata</taxon>
        <taxon>Ovalentaria</taxon>
        <taxon>Atherinomorphae</taxon>
        <taxon>Beloniformes</taxon>
        <taxon>Adrianichthyidae</taxon>
        <taxon>Oryziinae</taxon>
        <taxon>Oryzias</taxon>
    </lineage>
</organism>
<accession>A0A834KXL6</accession>
<evidence type="ECO:0000313" key="3">
    <source>
        <dbReference type="Proteomes" id="UP000646548"/>
    </source>
</evidence>
<feature type="region of interest" description="Disordered" evidence="1">
    <location>
        <begin position="1"/>
        <end position="20"/>
    </location>
</feature>
<reference evidence="2" key="1">
    <citation type="journal article" name="BMC Genomics">
        <title>Long-read sequencing and de novo genome assembly of marine medaka (Oryzias melastigma).</title>
        <authorList>
            <person name="Liang P."/>
            <person name="Saqib H.S.A."/>
            <person name="Ni X."/>
            <person name="Shen Y."/>
        </authorList>
    </citation>
    <scope>NUCLEOTIDE SEQUENCE</scope>
    <source>
        <strain evidence="2">Bigg-433</strain>
    </source>
</reference>
<name>A0A834KXL6_ORYME</name>
<evidence type="ECO:0000256" key="1">
    <source>
        <dbReference type="SAM" id="MobiDB-lite"/>
    </source>
</evidence>
<proteinExistence type="predicted"/>
<dbReference type="EMBL" id="WKFB01000124">
    <property type="protein sequence ID" value="KAF6734935.1"/>
    <property type="molecule type" value="Genomic_DNA"/>
</dbReference>
<dbReference type="Proteomes" id="UP000646548">
    <property type="component" value="Unassembled WGS sequence"/>
</dbReference>
<evidence type="ECO:0000313" key="2">
    <source>
        <dbReference type="EMBL" id="KAF6734935.1"/>
    </source>
</evidence>
<dbReference type="AlphaFoldDB" id="A0A834KXL6"/>
<sequence>MLLAAAQPPLHPSGAEPPAGYCWPGKAAVPRGAELPSPAAVTDVRQAEHRFPIALRPPARLKLGVRTDHRKLPESGTDIQKGTRRMKGGLVASWLKLTSGSFQKPGEKKENSVLPRLESPPSALRRPGSIPWRERRSCLGYYPERAAGNCWLKHRTVGSSDARSGPFVVCLRFRTSCARKKREITSSARASPHSSGTSKPAPSDESAASFNRKVPQRGEASLRYLRAEQRGPSRAGWSHRIPAGNVITVNVFPPEDRITRHHFTLPLSDFRIKL</sequence>
<feature type="compositionally biased region" description="Polar residues" evidence="1">
    <location>
        <begin position="185"/>
        <end position="200"/>
    </location>
</feature>
<feature type="region of interest" description="Disordered" evidence="1">
    <location>
        <begin position="101"/>
        <end position="129"/>
    </location>
</feature>
<protein>
    <submittedName>
        <fullName evidence="2">Uncharacterized protein</fullName>
    </submittedName>
</protein>